<dbReference type="Gene3D" id="3.40.525.10">
    <property type="entry name" value="CRAL-TRIO lipid binding domain"/>
    <property type="match status" value="1"/>
</dbReference>
<dbReference type="Gene3D" id="1.10.8.20">
    <property type="entry name" value="N-terminal domain of phosphatidylinositol transfer protein sec14p"/>
    <property type="match status" value="1"/>
</dbReference>
<dbReference type="SUPFAM" id="SSF46938">
    <property type="entry name" value="CRAL/TRIO N-terminal domain"/>
    <property type="match status" value="1"/>
</dbReference>
<dbReference type="PROSITE" id="PS50191">
    <property type="entry name" value="CRAL_TRIO"/>
    <property type="match status" value="1"/>
</dbReference>
<dbReference type="EMBL" id="ML977335">
    <property type="protein sequence ID" value="KAF2111067.1"/>
    <property type="molecule type" value="Genomic_DNA"/>
</dbReference>
<name>A0A6A5YWW8_9PLEO</name>
<feature type="domain" description="CRAL-TRIO" evidence="1">
    <location>
        <begin position="85"/>
        <end position="281"/>
    </location>
</feature>
<dbReference type="CDD" id="cd00170">
    <property type="entry name" value="SEC14"/>
    <property type="match status" value="1"/>
</dbReference>
<dbReference type="InterPro" id="IPR001251">
    <property type="entry name" value="CRAL-TRIO_dom"/>
</dbReference>
<evidence type="ECO:0000313" key="2">
    <source>
        <dbReference type="EMBL" id="KAF2111067.1"/>
    </source>
</evidence>
<reference evidence="2" key="1">
    <citation type="journal article" date="2020" name="Stud. Mycol.">
        <title>101 Dothideomycetes genomes: a test case for predicting lifestyles and emergence of pathogens.</title>
        <authorList>
            <person name="Haridas S."/>
            <person name="Albert R."/>
            <person name="Binder M."/>
            <person name="Bloem J."/>
            <person name="Labutti K."/>
            <person name="Salamov A."/>
            <person name="Andreopoulos B."/>
            <person name="Baker S."/>
            <person name="Barry K."/>
            <person name="Bills G."/>
            <person name="Bluhm B."/>
            <person name="Cannon C."/>
            <person name="Castanera R."/>
            <person name="Culley D."/>
            <person name="Daum C."/>
            <person name="Ezra D."/>
            <person name="Gonzalez J."/>
            <person name="Henrissat B."/>
            <person name="Kuo A."/>
            <person name="Liang C."/>
            <person name="Lipzen A."/>
            <person name="Lutzoni F."/>
            <person name="Magnuson J."/>
            <person name="Mondo S."/>
            <person name="Nolan M."/>
            <person name="Ohm R."/>
            <person name="Pangilinan J."/>
            <person name="Park H.-J."/>
            <person name="Ramirez L."/>
            <person name="Alfaro M."/>
            <person name="Sun H."/>
            <person name="Tritt A."/>
            <person name="Yoshinaga Y."/>
            <person name="Zwiers L.-H."/>
            <person name="Turgeon B."/>
            <person name="Goodwin S."/>
            <person name="Spatafora J."/>
            <person name="Crous P."/>
            <person name="Grigoriev I."/>
        </authorList>
    </citation>
    <scope>NUCLEOTIDE SEQUENCE</scope>
    <source>
        <strain evidence="2">CBS 627.86</strain>
    </source>
</reference>
<evidence type="ECO:0000259" key="1">
    <source>
        <dbReference type="PROSITE" id="PS50191"/>
    </source>
</evidence>
<dbReference type="PANTHER" id="PTHR45657">
    <property type="entry name" value="CRAL-TRIO DOMAIN-CONTAINING PROTEIN YKL091C-RELATED"/>
    <property type="match status" value="1"/>
</dbReference>
<evidence type="ECO:0000313" key="3">
    <source>
        <dbReference type="Proteomes" id="UP000799770"/>
    </source>
</evidence>
<dbReference type="AlphaFoldDB" id="A0A6A5YWW8"/>
<protein>
    <submittedName>
        <fullName evidence="2">Putative phosphatidylinositol/phosphatidylcholine transfer protein</fullName>
    </submittedName>
</protein>
<dbReference type="Proteomes" id="UP000799770">
    <property type="component" value="Unassembled WGS sequence"/>
</dbReference>
<dbReference type="InterPro" id="IPR051026">
    <property type="entry name" value="PI/PC_transfer"/>
</dbReference>
<proteinExistence type="predicted"/>
<organism evidence="2 3">
    <name type="scientific">Lophiotrema nucula</name>
    <dbReference type="NCBI Taxonomy" id="690887"/>
    <lineage>
        <taxon>Eukaryota</taxon>
        <taxon>Fungi</taxon>
        <taxon>Dikarya</taxon>
        <taxon>Ascomycota</taxon>
        <taxon>Pezizomycotina</taxon>
        <taxon>Dothideomycetes</taxon>
        <taxon>Pleosporomycetidae</taxon>
        <taxon>Pleosporales</taxon>
        <taxon>Lophiotremataceae</taxon>
        <taxon>Lophiotrema</taxon>
    </lineage>
</organism>
<dbReference type="SUPFAM" id="SSF52087">
    <property type="entry name" value="CRAL/TRIO domain"/>
    <property type="match status" value="1"/>
</dbReference>
<accession>A0A6A5YWW8</accession>
<dbReference type="InterPro" id="IPR036273">
    <property type="entry name" value="CRAL/TRIO_N_dom_sf"/>
</dbReference>
<dbReference type="PANTHER" id="PTHR45657:SF20">
    <property type="entry name" value="CRAL_TRIO DOMAIN PROTEIN (AFU_ORTHOLOGUE AFUA_5G00680)"/>
    <property type="match status" value="1"/>
</dbReference>
<dbReference type="Pfam" id="PF00650">
    <property type="entry name" value="CRAL_TRIO"/>
    <property type="match status" value="1"/>
</dbReference>
<keyword evidence="3" id="KW-1185">Reference proteome</keyword>
<gene>
    <name evidence="2" type="ORF">BDV96DRAFT_582479</name>
</gene>
<dbReference type="InterPro" id="IPR036865">
    <property type="entry name" value="CRAL-TRIO_dom_sf"/>
</dbReference>
<dbReference type="OrthoDB" id="30289at2759"/>
<sequence length="370" mass="41315">MAVDAAIYQSAAFKEFQDLCREKGILERPAGLEQHDVADGLTDDATLMRFFIARNKDSDAAFQQLKEAFETRKTVNDIAIHQNIDVDIYESTRPLYPHWTGRRTKRGIPICAYDLSYLSGGALVEYHKSRNMPHSTSTDQSSTLSATQRAFATYDTLTRFVLPLCSAMRDRPNPESPVSSTIYLVDASQLTIKQALDVRNYAQDITKLLATCFPEVIDTIYVLNAPSYFSKIWYLVKRFVDPNTASKLVILTSEEVLPTLTQTIDLENIPVQYGGGFSFKQGMVPELDLGLRERLEWFGTKEGMVPTGPLKWRIGVQGRRVGVAVGTEGGEQREVVFVSLTVEDGKAEETKIVENDATMVVGDHEVKVVA</sequence>
<dbReference type="SMART" id="SM00516">
    <property type="entry name" value="SEC14"/>
    <property type="match status" value="1"/>
</dbReference>